<evidence type="ECO:0000256" key="7">
    <source>
        <dbReference type="SAM" id="Phobius"/>
    </source>
</evidence>
<keyword evidence="6 7" id="KW-0472">Membrane</keyword>
<comment type="caution">
    <text evidence="8">The sequence shown here is derived from an EMBL/GenBank/DDBJ whole genome shotgun (WGS) entry which is preliminary data.</text>
</comment>
<dbReference type="GO" id="GO:0015108">
    <property type="term" value="F:chloride transmembrane transporter activity"/>
    <property type="evidence" value="ECO:0007669"/>
    <property type="project" value="InterPro"/>
</dbReference>
<dbReference type="Proteomes" id="UP000475862">
    <property type="component" value="Unassembled WGS sequence"/>
</dbReference>
<feature type="transmembrane region" description="Helical" evidence="7">
    <location>
        <begin position="498"/>
        <end position="519"/>
    </location>
</feature>
<keyword evidence="2 7" id="KW-0812">Transmembrane</keyword>
<keyword evidence="3" id="KW-0677">Repeat</keyword>
<dbReference type="PANTHER" id="PTHR11689:SF136">
    <property type="entry name" value="H(+)_CL(-) EXCHANGE TRANSPORTER 7"/>
    <property type="match status" value="1"/>
</dbReference>
<evidence type="ECO:0000256" key="6">
    <source>
        <dbReference type="ARBA" id="ARBA00023136"/>
    </source>
</evidence>
<dbReference type="AlphaFoldDB" id="A0A6G0TSN8"/>
<feature type="transmembrane region" description="Helical" evidence="7">
    <location>
        <begin position="195"/>
        <end position="213"/>
    </location>
</feature>
<organism evidence="8 9">
    <name type="scientific">Aphis glycines</name>
    <name type="common">Soybean aphid</name>
    <dbReference type="NCBI Taxonomy" id="307491"/>
    <lineage>
        <taxon>Eukaryota</taxon>
        <taxon>Metazoa</taxon>
        <taxon>Ecdysozoa</taxon>
        <taxon>Arthropoda</taxon>
        <taxon>Hexapoda</taxon>
        <taxon>Insecta</taxon>
        <taxon>Pterygota</taxon>
        <taxon>Neoptera</taxon>
        <taxon>Paraneoptera</taxon>
        <taxon>Hemiptera</taxon>
        <taxon>Sternorrhyncha</taxon>
        <taxon>Aphidomorpha</taxon>
        <taxon>Aphidoidea</taxon>
        <taxon>Aphididae</taxon>
        <taxon>Aphidini</taxon>
        <taxon>Aphis</taxon>
        <taxon>Aphis</taxon>
    </lineage>
</organism>
<feature type="transmembrane region" description="Helical" evidence="7">
    <location>
        <begin position="469"/>
        <end position="492"/>
    </location>
</feature>
<dbReference type="InterPro" id="IPR001807">
    <property type="entry name" value="ClC"/>
</dbReference>
<dbReference type="SUPFAM" id="SSF81340">
    <property type="entry name" value="Clc chloride channel"/>
    <property type="match status" value="1"/>
</dbReference>
<dbReference type="InterPro" id="IPR046342">
    <property type="entry name" value="CBS_dom_sf"/>
</dbReference>
<feature type="transmembrane region" description="Helical" evidence="7">
    <location>
        <begin position="219"/>
        <end position="238"/>
    </location>
</feature>
<name>A0A6G0TSN8_APHGL</name>
<evidence type="ECO:0000313" key="9">
    <source>
        <dbReference type="Proteomes" id="UP000475862"/>
    </source>
</evidence>
<feature type="transmembrane region" description="Helical" evidence="7">
    <location>
        <begin position="145"/>
        <end position="165"/>
    </location>
</feature>
<feature type="transmembrane region" description="Helical" evidence="7">
    <location>
        <begin position="259"/>
        <end position="283"/>
    </location>
</feature>
<evidence type="ECO:0000256" key="5">
    <source>
        <dbReference type="ARBA" id="ARBA00023122"/>
    </source>
</evidence>
<reference evidence="8 9" key="1">
    <citation type="submission" date="2019-08" db="EMBL/GenBank/DDBJ databases">
        <title>The genome of the soybean aphid Biotype 1, its phylome, world population structure and adaptation to the North American continent.</title>
        <authorList>
            <person name="Giordano R."/>
            <person name="Donthu R.K."/>
            <person name="Hernandez A.G."/>
            <person name="Wright C.L."/>
            <person name="Zimin A.V."/>
        </authorList>
    </citation>
    <scope>NUCLEOTIDE SEQUENCE [LARGE SCALE GENOMIC DNA]</scope>
    <source>
        <tissue evidence="8">Whole aphids</tissue>
    </source>
</reference>
<dbReference type="EMBL" id="VYZN01000018">
    <property type="protein sequence ID" value="KAE9537528.1"/>
    <property type="molecule type" value="Genomic_DNA"/>
</dbReference>
<dbReference type="SUPFAM" id="SSF54631">
    <property type="entry name" value="CBS-domain pair"/>
    <property type="match status" value="1"/>
</dbReference>
<keyword evidence="4 7" id="KW-1133">Transmembrane helix</keyword>
<dbReference type="PANTHER" id="PTHR11689">
    <property type="entry name" value="CHLORIDE CHANNEL PROTEIN CLC FAMILY MEMBER"/>
    <property type="match status" value="1"/>
</dbReference>
<evidence type="ECO:0000256" key="2">
    <source>
        <dbReference type="ARBA" id="ARBA00022692"/>
    </source>
</evidence>
<feature type="transmembrane region" description="Helical" evidence="7">
    <location>
        <begin position="350"/>
        <end position="368"/>
    </location>
</feature>
<dbReference type="PRINTS" id="PR00762">
    <property type="entry name" value="CLCHANNEL"/>
</dbReference>
<evidence type="ECO:0000256" key="1">
    <source>
        <dbReference type="ARBA" id="ARBA00004141"/>
    </source>
</evidence>
<evidence type="ECO:0000256" key="3">
    <source>
        <dbReference type="ARBA" id="ARBA00022737"/>
    </source>
</evidence>
<evidence type="ECO:0000313" key="8">
    <source>
        <dbReference type="EMBL" id="KAE9537528.1"/>
    </source>
</evidence>
<dbReference type="OrthoDB" id="428525at2759"/>
<dbReference type="InterPro" id="IPR051280">
    <property type="entry name" value="Cl-channel/antiporter"/>
</dbReference>
<dbReference type="Pfam" id="PF00654">
    <property type="entry name" value="Voltage_CLC"/>
    <property type="match status" value="1"/>
</dbReference>
<dbReference type="InterPro" id="IPR014743">
    <property type="entry name" value="Cl-channel_core"/>
</dbReference>
<feature type="transmembrane region" description="Helical" evidence="7">
    <location>
        <begin position="569"/>
        <end position="589"/>
    </location>
</feature>
<keyword evidence="5" id="KW-0129">CBS domain</keyword>
<comment type="subcellular location">
    <subcellularLocation>
        <location evidence="1">Membrane</location>
        <topology evidence="1">Multi-pass membrane protein</topology>
    </subcellularLocation>
</comment>
<feature type="transmembrane region" description="Helical" evidence="7">
    <location>
        <begin position="389"/>
        <end position="410"/>
    </location>
</feature>
<evidence type="ECO:0000256" key="4">
    <source>
        <dbReference type="ARBA" id="ARBA00022989"/>
    </source>
</evidence>
<feature type="transmembrane region" description="Helical" evidence="7">
    <location>
        <begin position="99"/>
        <end position="124"/>
    </location>
</feature>
<gene>
    <name evidence="8" type="ORF">AGLY_006551</name>
</gene>
<proteinExistence type="predicted"/>
<dbReference type="Gene3D" id="1.10.3080.10">
    <property type="entry name" value="Clc chloride channel"/>
    <property type="match status" value="1"/>
</dbReference>
<feature type="transmembrane region" description="Helical" evidence="7">
    <location>
        <begin position="422"/>
        <end position="448"/>
    </location>
</feature>
<accession>A0A6G0TSN8</accession>
<dbReference type="GO" id="GO:0005765">
    <property type="term" value="C:lysosomal membrane"/>
    <property type="evidence" value="ECO:0007669"/>
    <property type="project" value="TreeGrafter"/>
</dbReference>
<protein>
    <recommendedName>
        <fullName evidence="10">Chloride channel protein</fullName>
    </recommendedName>
</protein>
<evidence type="ECO:0008006" key="10">
    <source>
        <dbReference type="Google" id="ProtNLM"/>
    </source>
</evidence>
<keyword evidence="9" id="KW-1185">Reference proteome</keyword>
<sequence>MNNAIDNYKCTTHVLNYHWHKPKFMIGVGCMNHNREGSNLSTTSNALAAVNSKPRSHSINYVSSDYESLDYDHYESELTVREEKLNGYKTVVATNVIRWLIYFSIAICTAAVGIFIDTIIEYLCNWKFQSIRNCIDVKHSTMECLIIWILFTVIPTIIGCCVVLFMEPSAAGSGIPFVISYLNGVRIPRMTAVRCLLVKVISVVCVCAAGLGGGKEGPLIHIGAMVGGSVVEAWWKGFKSGPGRKIIGPLQNDQERRDMMAAGAAAGLSAAFGSPVGGTLMSLEEGTSFWSSSLMWKVFFCAAIAFPTYNAGKNILYTNNTNPSESVRSKSIYFFGKFNENTIYFSYSEFPIFIIFGIFGGVLGALFVNINYRLSIFRMKHIISNRKKLLESVFVAVFVAIVNLTTMILLNNCQKKLEISSFNVVQIIVIMKTAFTFMIGLLQMFCPAGSYNEISSFWLHTQEENIRSLFHYPIEAYSILSLLVYCVTYFILTELTVGLNMSAGLFLPSLLIGAAWGRIASKVIHYYSPGIIGNDPGKYALLGAAAQLGGIVRATISLTVVFIEATGNVQFLLPLMITLFTAKWTGDFFTDGIYEMQIKLSGVPILISEPPPLTSDITTEDFMSDTVCAIPHILMVGKLVDILNTTKHNGFPVVASKVCYCRTTIEHKCYGLLKGFILRSQLNVILEHNLYLSPLHDENYYTKLELIRKSTFICDDTLLFQKLKVKENERSIVIDLRPYMNSAPYIVRLVSTSSYNFYHNYNTNKINYEDR</sequence>